<feature type="domain" description="AB hydrolase-1" evidence="1">
    <location>
        <begin position="21"/>
        <end position="248"/>
    </location>
</feature>
<gene>
    <name evidence="2" type="ORF">CVT63_07325</name>
</gene>
<reference evidence="2 3" key="1">
    <citation type="journal article" date="2017" name="ISME J.">
        <title>Potential for microbial H2 and metal transformations associated with novel bacteria and archaea in deep terrestrial subsurface sediments.</title>
        <authorList>
            <person name="Hernsdorf A.W."/>
            <person name="Amano Y."/>
            <person name="Miyakawa K."/>
            <person name="Ise K."/>
            <person name="Suzuki Y."/>
            <person name="Anantharaman K."/>
            <person name="Probst A."/>
            <person name="Burstein D."/>
            <person name="Thomas B.C."/>
            <person name="Banfield J.F."/>
        </authorList>
    </citation>
    <scope>NUCLEOTIDE SEQUENCE [LARGE SCALE GENOMIC DNA]</scope>
    <source>
        <strain evidence="2">HGW-Actinobacteria-3</strain>
    </source>
</reference>
<dbReference type="InterPro" id="IPR050471">
    <property type="entry name" value="AB_hydrolase"/>
</dbReference>
<dbReference type="Gene3D" id="3.40.50.1820">
    <property type="entry name" value="alpha/beta hydrolase"/>
    <property type="match status" value="1"/>
</dbReference>
<name>A0A2N3G4A8_9ACTN</name>
<dbReference type="GO" id="GO:0003824">
    <property type="term" value="F:catalytic activity"/>
    <property type="evidence" value="ECO:0007669"/>
    <property type="project" value="UniProtKB-ARBA"/>
</dbReference>
<dbReference type="PANTHER" id="PTHR43433">
    <property type="entry name" value="HYDROLASE, ALPHA/BETA FOLD FAMILY PROTEIN"/>
    <property type="match status" value="1"/>
</dbReference>
<dbReference type="SUPFAM" id="SSF53474">
    <property type="entry name" value="alpha/beta-Hydrolases"/>
    <property type="match status" value="1"/>
</dbReference>
<dbReference type="PRINTS" id="PR00111">
    <property type="entry name" value="ABHYDROLASE"/>
</dbReference>
<dbReference type="EMBL" id="PHEX01000078">
    <property type="protein sequence ID" value="PKQ27561.1"/>
    <property type="molecule type" value="Genomic_DNA"/>
</dbReference>
<dbReference type="PANTHER" id="PTHR43433:SF5">
    <property type="entry name" value="AB HYDROLASE-1 DOMAIN-CONTAINING PROTEIN"/>
    <property type="match status" value="1"/>
</dbReference>
<dbReference type="InterPro" id="IPR000073">
    <property type="entry name" value="AB_hydrolase_1"/>
</dbReference>
<evidence type="ECO:0000313" key="3">
    <source>
        <dbReference type="Proteomes" id="UP000233654"/>
    </source>
</evidence>
<organism evidence="2 3">
    <name type="scientific">Candidatus Anoxymicrobium japonicum</name>
    <dbReference type="NCBI Taxonomy" id="2013648"/>
    <lineage>
        <taxon>Bacteria</taxon>
        <taxon>Bacillati</taxon>
        <taxon>Actinomycetota</taxon>
        <taxon>Candidatus Geothermincolia</taxon>
        <taxon>Candidatus Geothermincolales</taxon>
        <taxon>Candidatus Anoxymicrobiaceae</taxon>
        <taxon>Candidatus Anoxymicrobium</taxon>
    </lineage>
</organism>
<dbReference type="Proteomes" id="UP000233654">
    <property type="component" value="Unassembled WGS sequence"/>
</dbReference>
<evidence type="ECO:0000259" key="1">
    <source>
        <dbReference type="Pfam" id="PF00561"/>
    </source>
</evidence>
<sequence>MNTVQVGDINIAYNLTGDGAPLVMIQGLTATMDWWDPEFVDALSQRYRVLTFDNRGTERTATPDGEFTIEQFADDTIGLMDALGIERALILGFSMGGMIAQEIALSHHAKIEKLVLCSTSCGGAMAITPSREILTRLLDRNGTPDELVERFMSLLFSRGWIDENRLLIDDFKKRYMLALTPERSALRQFMATVKFKTHERLGQIAAPTLVMYGADDILIPAENSKILVKAIPGAGFIEYPDSGHGFLWQCRQKCLRDLIDFLD</sequence>
<evidence type="ECO:0000313" key="2">
    <source>
        <dbReference type="EMBL" id="PKQ27561.1"/>
    </source>
</evidence>
<comment type="caution">
    <text evidence="2">The sequence shown here is derived from an EMBL/GenBank/DDBJ whole genome shotgun (WGS) entry which is preliminary data.</text>
</comment>
<proteinExistence type="predicted"/>
<accession>A0A2N3G4A8</accession>
<protein>
    <recommendedName>
        <fullName evidence="1">AB hydrolase-1 domain-containing protein</fullName>
    </recommendedName>
</protein>
<dbReference type="AlphaFoldDB" id="A0A2N3G4A8"/>
<dbReference type="Pfam" id="PF00561">
    <property type="entry name" value="Abhydrolase_1"/>
    <property type="match status" value="1"/>
</dbReference>
<dbReference type="InterPro" id="IPR029058">
    <property type="entry name" value="AB_hydrolase_fold"/>
</dbReference>